<dbReference type="InterPro" id="IPR030987">
    <property type="entry name" value="AbiV"/>
</dbReference>
<dbReference type="NCBIfam" id="TIGR04498">
    <property type="entry name" value="AbiV_defense"/>
    <property type="match status" value="1"/>
</dbReference>
<sequence length="522" mass="58438">MAIEVKLSEDIVAIDPRVLQQREACLDHAADLVSSAERILQGDKGYPNIAYHLALLALEEIGKSQLIVSRAVTGPHRDPAWIDKRLDNHVFKMLWAIWSSTLFTGPVDPGRFEEAKRFAQGLHEKRLRGLYVDFSEASAGQRPSDAVNLHDARSVLEVVISTLATERERKPVGVGGAGSDSAWFLETVANEEKQKRLFSRPFVEKLIELVEGRAWISWARGEFERIELEEQAALSRELERQKSNGMGRAKWQLQIPIVSRWHSVRQKVLNDWNSRVEFAQFFTGKNQKNGDLLLKLTLHDHISADQVFDAGLSLSKLVIAMLNIGSAGYFWFSTSELSDTYFDRAIDLDEPSMGLKISKPRGLSSLHLQLVPQDTPNRRDGLESAYIHNALKCLMVYSAMSEAEAAPIFGPYLHGLVLLSKSDINLSCENDARGAFLETLEAALKYFHDWDGEDDVASALDVVFSEIIPNGGHRQEALSVLGDMPETGETPISWAFHAKRTADIYLAFAADRQWRRSASSVI</sequence>
<dbReference type="HOGENOM" id="CLU_521597_0_0_5"/>
<dbReference type="EMBL" id="HG938353">
    <property type="protein sequence ID" value="CDN46551.1"/>
    <property type="molecule type" value="Genomic_DNA"/>
</dbReference>
<name>A0A068SLG0_NEOGA</name>
<evidence type="ECO:0000313" key="2">
    <source>
        <dbReference type="Proteomes" id="UP000028181"/>
    </source>
</evidence>
<proteinExistence type="predicted"/>
<gene>
    <name evidence="1" type="ORF">RG540_CH03590</name>
</gene>
<evidence type="ECO:0008006" key="3">
    <source>
        <dbReference type="Google" id="ProtNLM"/>
    </source>
</evidence>
<dbReference type="Pfam" id="PF18728">
    <property type="entry name" value="HEPN_AbiV"/>
    <property type="match status" value="1"/>
</dbReference>
<dbReference type="Proteomes" id="UP000028181">
    <property type="component" value="Chromosome I"/>
</dbReference>
<organism evidence="1 2">
    <name type="scientific">Neorhizobium galegae bv. orientalis str. HAMBI 540</name>
    <dbReference type="NCBI Taxonomy" id="1028800"/>
    <lineage>
        <taxon>Bacteria</taxon>
        <taxon>Pseudomonadati</taxon>
        <taxon>Pseudomonadota</taxon>
        <taxon>Alphaproteobacteria</taxon>
        <taxon>Hyphomicrobiales</taxon>
        <taxon>Rhizobiaceae</taxon>
        <taxon>Rhizobium/Agrobacterium group</taxon>
        <taxon>Neorhizobium</taxon>
    </lineage>
</organism>
<accession>A0A068SLG0</accession>
<protein>
    <recommendedName>
        <fullName evidence="3">HEPN domain-containing protein</fullName>
    </recommendedName>
</protein>
<reference evidence="2" key="1">
    <citation type="journal article" date="2014" name="BMC Genomics">
        <title>Genome sequencing of two Neorhizobium galegae strains reveals a noeT gene responsible for the unusual acetylation of the nodulation factors.</title>
        <authorList>
            <person name="Osterman J."/>
            <person name="Marsh J."/>
            <person name="Laine P.K."/>
            <person name="Zeng Z."/>
            <person name="Alatalo E."/>
            <person name="Sullivan J.T."/>
            <person name="Young J.P."/>
            <person name="Thomas-Oates J."/>
            <person name="Paulin L."/>
            <person name="Lindstrom K."/>
        </authorList>
    </citation>
    <scope>NUCLEOTIDE SEQUENCE [LARGE SCALE GENOMIC DNA]</scope>
    <source>
        <strain evidence="2">HAMBI 540</strain>
    </source>
</reference>
<evidence type="ECO:0000313" key="1">
    <source>
        <dbReference type="EMBL" id="CDN46551.1"/>
    </source>
</evidence>
<keyword evidence="2" id="KW-1185">Reference proteome</keyword>
<dbReference type="KEGG" id="ngg:RG540_CH03590"/>
<dbReference type="AlphaFoldDB" id="A0A068SLG0"/>
<dbReference type="PATRIC" id="fig|1028800.3.peg.362"/>